<name>A0ABT0X1T3_9ACTN</name>
<evidence type="ECO:0008006" key="4">
    <source>
        <dbReference type="Google" id="ProtNLM"/>
    </source>
</evidence>
<dbReference type="EMBL" id="JAMQGM010000002">
    <property type="protein sequence ID" value="MCM2576125.1"/>
    <property type="molecule type" value="Genomic_DNA"/>
</dbReference>
<dbReference type="Proteomes" id="UP001167160">
    <property type="component" value="Unassembled WGS sequence"/>
</dbReference>
<evidence type="ECO:0000313" key="2">
    <source>
        <dbReference type="EMBL" id="MCM2576125.1"/>
    </source>
</evidence>
<gene>
    <name evidence="2" type="ORF">M1E25_01945</name>
</gene>
<feature type="signal peptide" evidence="1">
    <location>
        <begin position="1"/>
        <end position="27"/>
    </location>
</feature>
<dbReference type="RefSeq" id="WP_251408442.1">
    <property type="nucleotide sequence ID" value="NZ_JAMQGM010000002.1"/>
</dbReference>
<keyword evidence="1" id="KW-0732">Signal</keyword>
<sequence>MRKLRKAAVVAVMVGGMGMLGAGVAAAGGHGGGGGGDFTVENPQFLNCAYTNNTASGLTQVPAAVTGDLVQTMNLGNVCPQVGPRFDF</sequence>
<organism evidence="2 3">
    <name type="scientific">Streptomyces meridianus</name>
    <dbReference type="NCBI Taxonomy" id="2938945"/>
    <lineage>
        <taxon>Bacteria</taxon>
        <taxon>Bacillati</taxon>
        <taxon>Actinomycetota</taxon>
        <taxon>Actinomycetes</taxon>
        <taxon>Kitasatosporales</taxon>
        <taxon>Streptomycetaceae</taxon>
        <taxon>Streptomyces</taxon>
    </lineage>
</organism>
<evidence type="ECO:0000256" key="1">
    <source>
        <dbReference type="SAM" id="SignalP"/>
    </source>
</evidence>
<protein>
    <recommendedName>
        <fullName evidence="4">Secreted protein</fullName>
    </recommendedName>
</protein>
<feature type="chain" id="PRO_5045995459" description="Secreted protein" evidence="1">
    <location>
        <begin position="28"/>
        <end position="88"/>
    </location>
</feature>
<comment type="caution">
    <text evidence="2">The sequence shown here is derived from an EMBL/GenBank/DDBJ whole genome shotgun (WGS) entry which is preliminary data.</text>
</comment>
<evidence type="ECO:0000313" key="3">
    <source>
        <dbReference type="Proteomes" id="UP001167160"/>
    </source>
</evidence>
<keyword evidence="3" id="KW-1185">Reference proteome</keyword>
<accession>A0ABT0X1T3</accession>
<proteinExistence type="predicted"/>
<reference evidence="2" key="1">
    <citation type="journal article" date="2023" name="Int. J. Syst. Evol. Microbiol.">
        <title>Streptomyces meridianus sp. nov. isolated from brackish water of the Tagus estuary in Alcochete, Portugal.</title>
        <authorList>
            <person name="Santos J.D.N."/>
            <person name="Klimek D."/>
            <person name="Calusinska M."/>
            <person name="Lobo Da Cunha A."/>
            <person name="Catita J."/>
            <person name="Goncalves H."/>
            <person name="Gonzalez I."/>
            <person name="Reyes F."/>
            <person name="Lage O.M."/>
        </authorList>
    </citation>
    <scope>NUCLEOTIDE SEQUENCE</scope>
    <source>
        <strain evidence="2">MTZ3.1</strain>
    </source>
</reference>